<evidence type="ECO:0000313" key="5">
    <source>
        <dbReference type="Proteomes" id="UP000230233"/>
    </source>
</evidence>
<dbReference type="PANTHER" id="PTHR22991:SF44">
    <property type="entry name" value="C-TYPE LECTIN-RELATED"/>
    <property type="match status" value="1"/>
</dbReference>
<dbReference type="InterPro" id="IPR016186">
    <property type="entry name" value="C-type_lectin-like/link_sf"/>
</dbReference>
<organism evidence="4 5">
    <name type="scientific">Caenorhabditis nigoni</name>
    <dbReference type="NCBI Taxonomy" id="1611254"/>
    <lineage>
        <taxon>Eukaryota</taxon>
        <taxon>Metazoa</taxon>
        <taxon>Ecdysozoa</taxon>
        <taxon>Nematoda</taxon>
        <taxon>Chromadorea</taxon>
        <taxon>Rhabditida</taxon>
        <taxon>Rhabditina</taxon>
        <taxon>Rhabditomorpha</taxon>
        <taxon>Rhabditoidea</taxon>
        <taxon>Rhabditidae</taxon>
        <taxon>Peloderinae</taxon>
        <taxon>Caenorhabditis</taxon>
    </lineage>
</organism>
<feature type="domain" description="C-type lectin" evidence="3">
    <location>
        <begin position="31"/>
        <end position="143"/>
    </location>
</feature>
<dbReference type="Pfam" id="PF00059">
    <property type="entry name" value="Lectin_C"/>
    <property type="match status" value="2"/>
</dbReference>
<dbReference type="OrthoDB" id="5778222at2759"/>
<dbReference type="Proteomes" id="UP000230233">
    <property type="component" value="Chromosome II"/>
</dbReference>
<name>A0A2G5UZC4_9PELO</name>
<evidence type="ECO:0000259" key="3">
    <source>
        <dbReference type="PROSITE" id="PS50041"/>
    </source>
</evidence>
<dbReference type="InterPro" id="IPR018378">
    <property type="entry name" value="C-type_lectin_CS"/>
</dbReference>
<dbReference type="InterPro" id="IPR001304">
    <property type="entry name" value="C-type_lectin-like"/>
</dbReference>
<dbReference type="CDD" id="cd00037">
    <property type="entry name" value="CLECT"/>
    <property type="match status" value="2"/>
</dbReference>
<keyword evidence="5" id="KW-1185">Reference proteome</keyword>
<dbReference type="InterPro" id="IPR050976">
    <property type="entry name" value="Snaclec"/>
</dbReference>
<protein>
    <recommendedName>
        <fullName evidence="3">C-type lectin domain-containing protein</fullName>
    </recommendedName>
</protein>
<feature type="domain" description="C-type lectin" evidence="3">
    <location>
        <begin position="159"/>
        <end position="271"/>
    </location>
</feature>
<dbReference type="SUPFAM" id="SSF56436">
    <property type="entry name" value="C-type lectin-like"/>
    <property type="match status" value="2"/>
</dbReference>
<dbReference type="SMART" id="SM00034">
    <property type="entry name" value="CLECT"/>
    <property type="match status" value="2"/>
</dbReference>
<dbReference type="EMBL" id="PDUG01000002">
    <property type="protein sequence ID" value="PIC44849.1"/>
    <property type="molecule type" value="Genomic_DNA"/>
</dbReference>
<evidence type="ECO:0000313" key="4">
    <source>
        <dbReference type="EMBL" id="PIC44849.1"/>
    </source>
</evidence>
<feature type="chain" id="PRO_5013768033" description="C-type lectin domain-containing protein" evidence="2">
    <location>
        <begin position="20"/>
        <end position="279"/>
    </location>
</feature>
<dbReference type="AlphaFoldDB" id="A0A2G5UZC4"/>
<dbReference type="PANTHER" id="PTHR22991">
    <property type="entry name" value="PROTEIN CBG13490"/>
    <property type="match status" value="1"/>
</dbReference>
<comment type="caution">
    <text evidence="4">The sequence shown here is derived from an EMBL/GenBank/DDBJ whole genome shotgun (WGS) entry which is preliminary data.</text>
</comment>
<dbReference type="InterPro" id="IPR016187">
    <property type="entry name" value="CTDL_fold"/>
</dbReference>
<keyword evidence="2" id="KW-0732">Signal</keyword>
<sequence length="279" mass="31631">MKRLLLLVLLSTWICVSQSKLVCSNGFQLMPNGKCWMLVKQYKTYDDANDICRFTDGSFMVQLKDDTDNKQMVDFLANSGYSSVYLGMRWKLQWDDTTMLKNYSRLDTGSSGSPAQNCVMFSARGGGQWGSVPCYTKYIFACEQPPYERDCALECGVIYNNTCYTMMNKKIKTFDSAQSVCELYKSNLVSINAYDEFRFVASQFKQPGSYWIGGKMNSDLSINWIDGSKHEYDQGVVSNDGRCLQFNILANGIGSTYVGSDCQDEKMFMCKRPVVPCDN</sequence>
<accession>A0A2G5UZC4</accession>
<evidence type="ECO:0000256" key="1">
    <source>
        <dbReference type="ARBA" id="ARBA00023157"/>
    </source>
</evidence>
<evidence type="ECO:0000256" key="2">
    <source>
        <dbReference type="SAM" id="SignalP"/>
    </source>
</evidence>
<keyword evidence="1" id="KW-1015">Disulfide bond</keyword>
<dbReference type="PROSITE" id="PS50041">
    <property type="entry name" value="C_TYPE_LECTIN_2"/>
    <property type="match status" value="2"/>
</dbReference>
<dbReference type="Gene3D" id="3.10.100.10">
    <property type="entry name" value="Mannose-Binding Protein A, subunit A"/>
    <property type="match status" value="2"/>
</dbReference>
<reference evidence="5" key="1">
    <citation type="submission" date="2017-10" db="EMBL/GenBank/DDBJ databases">
        <title>Rapid genome shrinkage in a self-fertile nematode reveals novel sperm competition proteins.</title>
        <authorList>
            <person name="Yin D."/>
            <person name="Schwarz E.M."/>
            <person name="Thomas C.G."/>
            <person name="Felde R.L."/>
            <person name="Korf I.F."/>
            <person name="Cutter A.D."/>
            <person name="Schartner C.M."/>
            <person name="Ralston E.J."/>
            <person name="Meyer B.J."/>
            <person name="Haag E.S."/>
        </authorList>
    </citation>
    <scope>NUCLEOTIDE SEQUENCE [LARGE SCALE GENOMIC DNA]</scope>
    <source>
        <strain evidence="5">JU1422</strain>
    </source>
</reference>
<dbReference type="PROSITE" id="PS00615">
    <property type="entry name" value="C_TYPE_LECTIN_1"/>
    <property type="match status" value="1"/>
</dbReference>
<proteinExistence type="predicted"/>
<feature type="signal peptide" evidence="2">
    <location>
        <begin position="1"/>
        <end position="19"/>
    </location>
</feature>
<gene>
    <name evidence="4" type="primary">Cnig_chr_II.g5073</name>
    <name evidence="4" type="ORF">B9Z55_005073</name>
</gene>